<feature type="compositionally biased region" description="Basic and acidic residues" evidence="1">
    <location>
        <begin position="61"/>
        <end position="78"/>
    </location>
</feature>
<reference evidence="2 3" key="2">
    <citation type="submission" date="2017-04" db="EMBL/GenBank/DDBJ databases">
        <title>CpG methylation of centromeres and impact of large insertions on vertebrate speciation.</title>
        <authorList>
            <person name="Ichikawa K."/>
            <person name="Yoshimura J."/>
            <person name="Morishita S."/>
        </authorList>
    </citation>
    <scope>NUCLEOTIDE SEQUENCE</scope>
    <source>
        <strain evidence="2 3">HNI</strain>
    </source>
</reference>
<proteinExistence type="predicted"/>
<protein>
    <submittedName>
        <fullName evidence="2">Uncharacterized protein</fullName>
    </submittedName>
</protein>
<reference evidence="2" key="3">
    <citation type="submission" date="2025-08" db="UniProtKB">
        <authorList>
            <consortium name="Ensembl"/>
        </authorList>
    </citation>
    <scope>IDENTIFICATION</scope>
    <source>
        <strain evidence="2">HNI</strain>
    </source>
</reference>
<reference evidence="2" key="4">
    <citation type="submission" date="2025-09" db="UniProtKB">
        <authorList>
            <consortium name="Ensembl"/>
        </authorList>
    </citation>
    <scope>IDENTIFICATION</scope>
    <source>
        <strain evidence="2">HNI</strain>
    </source>
</reference>
<evidence type="ECO:0000313" key="3">
    <source>
        <dbReference type="Proteomes" id="UP000265180"/>
    </source>
</evidence>
<evidence type="ECO:0000256" key="1">
    <source>
        <dbReference type="SAM" id="MobiDB-lite"/>
    </source>
</evidence>
<feature type="compositionally biased region" description="Acidic residues" evidence="1">
    <location>
        <begin position="10"/>
        <end position="19"/>
    </location>
</feature>
<feature type="region of interest" description="Disordered" evidence="1">
    <location>
        <begin position="52"/>
        <end position="84"/>
    </location>
</feature>
<name>A0A3P9MIU2_ORYLA</name>
<dbReference type="Proteomes" id="UP000265180">
    <property type="component" value="Chromosome 24"/>
</dbReference>
<reference key="1">
    <citation type="journal article" date="2007" name="Nature">
        <title>The medaka draft genome and insights into vertebrate genome evolution.</title>
        <authorList>
            <person name="Kasahara M."/>
            <person name="Naruse K."/>
            <person name="Sasaki S."/>
            <person name="Nakatani Y."/>
            <person name="Qu W."/>
            <person name="Ahsan B."/>
            <person name="Yamada T."/>
            <person name="Nagayasu Y."/>
            <person name="Doi K."/>
            <person name="Kasai Y."/>
            <person name="Jindo T."/>
            <person name="Kobayashi D."/>
            <person name="Shimada A."/>
            <person name="Toyoda A."/>
            <person name="Kuroki Y."/>
            <person name="Fujiyama A."/>
            <person name="Sasaki T."/>
            <person name="Shimizu A."/>
            <person name="Asakawa S."/>
            <person name="Shimizu N."/>
            <person name="Hashimoto S."/>
            <person name="Yang J."/>
            <person name="Lee Y."/>
            <person name="Matsushima K."/>
            <person name="Sugano S."/>
            <person name="Sakaizumi M."/>
            <person name="Narita T."/>
            <person name="Ohishi K."/>
            <person name="Haga S."/>
            <person name="Ohta F."/>
            <person name="Nomoto H."/>
            <person name="Nogata K."/>
            <person name="Morishita T."/>
            <person name="Endo T."/>
            <person name="Shin-I T."/>
            <person name="Takeda H."/>
            <person name="Morishita S."/>
            <person name="Kohara Y."/>
        </authorList>
    </citation>
    <scope>NUCLEOTIDE SEQUENCE [LARGE SCALE GENOMIC DNA]</scope>
    <source>
        <strain>Hd-rR</strain>
    </source>
</reference>
<feature type="region of interest" description="Disordered" evidence="1">
    <location>
        <begin position="1"/>
        <end position="27"/>
    </location>
</feature>
<evidence type="ECO:0000313" key="2">
    <source>
        <dbReference type="Ensembl" id="ENSORLP00020032775.1"/>
    </source>
</evidence>
<dbReference type="AlphaFoldDB" id="A0A3P9MIU2"/>
<organism evidence="2 3">
    <name type="scientific">Oryzias latipes</name>
    <name type="common">Japanese rice fish</name>
    <name type="synonym">Japanese killifish</name>
    <dbReference type="NCBI Taxonomy" id="8090"/>
    <lineage>
        <taxon>Eukaryota</taxon>
        <taxon>Metazoa</taxon>
        <taxon>Chordata</taxon>
        <taxon>Craniata</taxon>
        <taxon>Vertebrata</taxon>
        <taxon>Euteleostomi</taxon>
        <taxon>Actinopterygii</taxon>
        <taxon>Neopterygii</taxon>
        <taxon>Teleostei</taxon>
        <taxon>Neoteleostei</taxon>
        <taxon>Acanthomorphata</taxon>
        <taxon>Ovalentaria</taxon>
        <taxon>Atherinomorphae</taxon>
        <taxon>Beloniformes</taxon>
        <taxon>Adrianichthyidae</taxon>
        <taxon>Oryziinae</taxon>
        <taxon>Oryzias</taxon>
    </lineage>
</organism>
<accession>A0A3P9MIU2</accession>
<dbReference type="Ensembl" id="ENSORLT00020026021.1">
    <property type="protein sequence ID" value="ENSORLP00020032775.1"/>
    <property type="gene ID" value="ENSORLG00020000524.1"/>
</dbReference>
<sequence>MAEVQQCWSGDEDDLEDPETNVRDWEGPVVADVLATGLEGVADETGLFVTPDTFSTCSQNHDPEEEKDTHPDLPDHSGKSPISHLHCWCSDFKL</sequence>